<feature type="region of interest" description="Disordered" evidence="1">
    <location>
        <begin position="34"/>
        <end position="56"/>
    </location>
</feature>
<dbReference type="GO" id="GO:0005763">
    <property type="term" value="C:mitochondrial small ribosomal subunit"/>
    <property type="evidence" value="ECO:0007669"/>
    <property type="project" value="TreeGrafter"/>
</dbReference>
<keyword evidence="4" id="KW-1185">Reference proteome</keyword>
<dbReference type="AlphaFoldDB" id="A0A0F8BRL3"/>
<dbReference type="InterPro" id="IPR019349">
    <property type="entry name" value="Ribosomal_mS35_mit"/>
</dbReference>
<protein>
    <submittedName>
        <fullName evidence="3">37S ribosomal protein S24 mitochondrial</fullName>
    </submittedName>
</protein>
<proteinExistence type="predicted"/>
<evidence type="ECO:0000256" key="1">
    <source>
        <dbReference type="SAM" id="MobiDB-lite"/>
    </source>
</evidence>
<dbReference type="GO" id="GO:0032543">
    <property type="term" value="P:mitochondrial translation"/>
    <property type="evidence" value="ECO:0007669"/>
    <property type="project" value="InterPro"/>
</dbReference>
<dbReference type="OrthoDB" id="283424at2759"/>
<dbReference type="Pfam" id="PF10213">
    <property type="entry name" value="MRP-S28"/>
    <property type="match status" value="1"/>
</dbReference>
<dbReference type="EMBL" id="LBBL01000111">
    <property type="protein sequence ID" value="KKF95203.1"/>
    <property type="molecule type" value="Genomic_DNA"/>
</dbReference>
<dbReference type="PANTHER" id="PTHR13490:SF0">
    <property type="entry name" value="SMALL RIBOSOMAL SUBUNIT PROTEIN MS35"/>
    <property type="match status" value="1"/>
</dbReference>
<dbReference type="GO" id="GO:0003735">
    <property type="term" value="F:structural constituent of ribosome"/>
    <property type="evidence" value="ECO:0007669"/>
    <property type="project" value="InterPro"/>
</dbReference>
<dbReference type="PANTHER" id="PTHR13490">
    <property type="entry name" value="MITOCHONDRIAL 28S RIBOSOMAL PROTEIN S28"/>
    <property type="match status" value="1"/>
</dbReference>
<feature type="region of interest" description="Disordered" evidence="1">
    <location>
        <begin position="111"/>
        <end position="133"/>
    </location>
</feature>
<keyword evidence="3" id="KW-0689">Ribosomal protein</keyword>
<evidence type="ECO:0000259" key="2">
    <source>
        <dbReference type="Pfam" id="PF10213"/>
    </source>
</evidence>
<accession>A0A0F8BRL3</accession>
<comment type="caution">
    <text evidence="3">The sequence shown here is derived from an EMBL/GenBank/DDBJ whole genome shotgun (WGS) entry which is preliminary data.</text>
</comment>
<feature type="region of interest" description="Disordered" evidence="1">
    <location>
        <begin position="377"/>
        <end position="403"/>
    </location>
</feature>
<keyword evidence="3" id="KW-0687">Ribonucleoprotein</keyword>
<dbReference type="Proteomes" id="UP000034841">
    <property type="component" value="Unassembled WGS sequence"/>
</dbReference>
<dbReference type="InterPro" id="IPR039848">
    <property type="entry name" value="Ribosomal_mS35_mt"/>
</dbReference>
<reference evidence="3 4" key="1">
    <citation type="submission" date="2015-04" db="EMBL/GenBank/DDBJ databases">
        <title>Genome sequence of Ceratocystis platani, a major pathogen of plane trees.</title>
        <authorList>
            <person name="Belbahri L."/>
        </authorList>
    </citation>
    <scope>NUCLEOTIDE SEQUENCE [LARGE SCALE GENOMIC DNA]</scope>
    <source>
        <strain evidence="3 4">CFO</strain>
    </source>
</reference>
<sequence length="403" mass="44517">MASAVSSRSLRPLLRFAPTSSSSGIALTQRALLSSSTVRSADSEGGSGPTKKRALTEPVDRYVVNKKVSAEETVQRWPEELRSAFVNGENGLADEDLSELTSALDRLGDGVIENPVRPQEPKPTPRSYWFDPDDPETLTHNIEGDKFEENDISPLAHAKLQELREEREYMRVMAWEMPLLAKFAKEFTPPSPSQVLRFRYTTYMGEEHPAQSKVVVEFSTADLGLTPVQQSKLAKLAGPRYNPQTHLIKMSCESYPHQAQNKRFLSDQVDRLVAEAKDPKETFEDIPLDTRHHKYVSNPKWPKEWTLTKKRRAQLAAERTKTAAIDASKEVAGAIVDGNAKIEQFLLETTGIAPSQVGADAQVQMPELASISPSLVATGKTGAASKTASKPGVTSKREPVLVR</sequence>
<organism evidence="3 4">
    <name type="scientific">Ceratocystis fimbriata f. sp. platani</name>
    <dbReference type="NCBI Taxonomy" id="88771"/>
    <lineage>
        <taxon>Eukaryota</taxon>
        <taxon>Fungi</taxon>
        <taxon>Dikarya</taxon>
        <taxon>Ascomycota</taxon>
        <taxon>Pezizomycotina</taxon>
        <taxon>Sordariomycetes</taxon>
        <taxon>Hypocreomycetidae</taxon>
        <taxon>Microascales</taxon>
        <taxon>Ceratocystidaceae</taxon>
        <taxon>Ceratocystis</taxon>
    </lineage>
</organism>
<gene>
    <name evidence="3" type="primary">RSM24</name>
    <name evidence="3" type="ORF">CFO_g2434</name>
</gene>
<feature type="domain" description="Small ribosomal subunit protein mS35 mitochondrial conserved" evidence="2">
    <location>
        <begin position="186"/>
        <end position="305"/>
    </location>
</feature>
<evidence type="ECO:0000313" key="4">
    <source>
        <dbReference type="Proteomes" id="UP000034841"/>
    </source>
</evidence>
<name>A0A0F8BRL3_CERFI</name>
<evidence type="ECO:0000313" key="3">
    <source>
        <dbReference type="EMBL" id="KKF95203.1"/>
    </source>
</evidence>
<feature type="compositionally biased region" description="Low complexity" evidence="1">
    <location>
        <begin position="377"/>
        <end position="390"/>
    </location>
</feature>